<dbReference type="Proteomes" id="UP000068250">
    <property type="component" value="Chromosome I"/>
</dbReference>
<protein>
    <submittedName>
        <fullName evidence="3">DUF45 domain-containing protein</fullName>
    </submittedName>
</protein>
<sequence>MNTDQHLRVGEIDVEIVRKKIKNLHLGVYPPHGRVRVAAPPAVSDEAIRLAVVTRMGWIKRQQAKFAAQARQSARDYVSGETHFHFGTAYRLKVINRQGASSVKITGDRIELSASPGCDRDFRERVFQRWQRQELRDRAGPLVDHWARVYDVATPEFGIKRMRTKWGTCNAAAHRIWLNLELTKKPPACIDYLVCHEVAHFIEGSHGDRFITLMDLHIPRWRVIRAELNSEPLGHEEWDH</sequence>
<accession>A0A0U5BJY9</accession>
<dbReference type="EMBL" id="LN609302">
    <property type="protein sequence ID" value="CEF56466.1"/>
    <property type="molecule type" value="Genomic_DNA"/>
</dbReference>
<reference evidence="2" key="1">
    <citation type="submission" date="2014-09" db="EMBL/GenBank/DDBJ databases">
        <authorList>
            <person name="Magalhaes I.L.F."/>
            <person name="Oliveira U."/>
            <person name="Santos F.R."/>
            <person name="Vidigal T.H.D.A."/>
            <person name="Brescovit A.D."/>
            <person name="Santos A.J."/>
        </authorList>
    </citation>
    <scope>NUCLEOTIDE SEQUENCE</scope>
    <source>
        <strain evidence="2">LMG 23848T</strain>
    </source>
</reference>
<evidence type="ECO:0000313" key="4">
    <source>
        <dbReference type="Proteomes" id="UP000068250"/>
    </source>
</evidence>
<organism evidence="2 4">
    <name type="scientific">Acetobacter ghanensis</name>
    <dbReference type="NCBI Taxonomy" id="431306"/>
    <lineage>
        <taxon>Bacteria</taxon>
        <taxon>Pseudomonadati</taxon>
        <taxon>Pseudomonadota</taxon>
        <taxon>Alphaproteobacteria</taxon>
        <taxon>Acetobacterales</taxon>
        <taxon>Acetobacteraceae</taxon>
        <taxon>Acetobacter</taxon>
    </lineage>
</organism>
<name>A0A0U5BJY9_9PROT</name>
<dbReference type="PATRIC" id="fig|431306.5.peg.2068"/>
<evidence type="ECO:0000313" key="5">
    <source>
        <dbReference type="Proteomes" id="UP000657200"/>
    </source>
</evidence>
<gene>
    <name evidence="2" type="ORF">AGA_2006</name>
    <name evidence="3" type="ORF">GOB80_12835</name>
</gene>
<dbReference type="Proteomes" id="UP000657200">
    <property type="component" value="Unassembled WGS sequence"/>
</dbReference>
<reference evidence="4" key="2">
    <citation type="submission" date="2014-09" db="EMBL/GenBank/DDBJ databases">
        <authorList>
            <person name="Illeghems K.G."/>
        </authorList>
    </citation>
    <scope>NUCLEOTIDE SEQUENCE [LARGE SCALE GENOMIC DNA]</scope>
    <source>
        <strain evidence="4">LMG 23848T</strain>
    </source>
</reference>
<dbReference type="Pfam" id="PF01863">
    <property type="entry name" value="YgjP-like"/>
    <property type="match status" value="1"/>
</dbReference>
<dbReference type="EMBL" id="WOTE01000018">
    <property type="protein sequence ID" value="NHO40538.1"/>
    <property type="molecule type" value="Genomic_DNA"/>
</dbReference>
<evidence type="ECO:0000313" key="2">
    <source>
        <dbReference type="EMBL" id="CEF56466.1"/>
    </source>
</evidence>
<dbReference type="OrthoDB" id="9795402at2"/>
<evidence type="ECO:0000259" key="1">
    <source>
        <dbReference type="Pfam" id="PF01863"/>
    </source>
</evidence>
<keyword evidence="5" id="KW-1185">Reference proteome</keyword>
<evidence type="ECO:0000313" key="3">
    <source>
        <dbReference type="EMBL" id="NHO40538.1"/>
    </source>
</evidence>
<dbReference type="PANTHER" id="PTHR30399:SF1">
    <property type="entry name" value="UTP PYROPHOSPHATASE"/>
    <property type="match status" value="1"/>
</dbReference>
<dbReference type="STRING" id="431306.AGA_2006"/>
<dbReference type="InterPro" id="IPR053136">
    <property type="entry name" value="UTP_pyrophosphatase-like"/>
</dbReference>
<dbReference type="InterPro" id="IPR002725">
    <property type="entry name" value="YgjP-like_metallopeptidase"/>
</dbReference>
<dbReference type="Gene3D" id="3.30.2010.10">
    <property type="entry name" value="Metalloproteases ('zincins'), catalytic domain"/>
    <property type="match status" value="1"/>
</dbReference>
<reference evidence="3 5" key="3">
    <citation type="journal article" date="2020" name="Int. J. Syst. Evol. Microbiol.">
        <title>Novel acetic acid bacteria from cider fermentations: Acetobacter conturbans sp. nov. and Acetobacter fallax sp. nov.</title>
        <authorList>
            <person name="Sombolestani A.S."/>
            <person name="Cleenwerck I."/>
            <person name="Cnockaert M."/>
            <person name="Borremans W."/>
            <person name="Wieme A.D."/>
            <person name="De Vuyst L."/>
            <person name="Vandamme P."/>
        </authorList>
    </citation>
    <scope>NUCLEOTIDE SEQUENCE [LARGE SCALE GENOMIC DNA]</scope>
    <source>
        <strain evidence="3 5">LMG 23848</strain>
    </source>
</reference>
<dbReference type="AlphaFoldDB" id="A0A0U5BJY9"/>
<dbReference type="RefSeq" id="WP_059024022.1">
    <property type="nucleotide sequence ID" value="NZ_LN609302.1"/>
</dbReference>
<dbReference type="PANTHER" id="PTHR30399">
    <property type="entry name" value="UNCHARACTERIZED PROTEIN YGJP"/>
    <property type="match status" value="1"/>
</dbReference>
<proteinExistence type="predicted"/>
<feature type="domain" description="YgjP-like metallopeptidase" evidence="1">
    <location>
        <begin position="26"/>
        <end position="230"/>
    </location>
</feature>